<accession>A0A9P0SZC9</accession>
<evidence type="ECO:0000313" key="1">
    <source>
        <dbReference type="EMBL" id="CAH3978945.1"/>
    </source>
</evidence>
<comment type="caution">
    <text evidence="1">The sequence shown here is derived from an EMBL/GenBank/DDBJ whole genome shotgun (WGS) entry which is preliminary data.</text>
</comment>
<sequence length="130" mass="15298">MTKDQLDLRLNGSYDVSEWEQISRNQPQIFPPALDDDEDAGSSWFEMSDNFLPEVPSASEDTLLQNITPKHSIRWRHKEIVNTISPAWFQPIAINPRVESPVDYYNEYVPKQLFQVMAEMTNLYIRYIFQ</sequence>
<keyword evidence="2" id="KW-1185">Reference proteome</keyword>
<protein>
    <recommendedName>
        <fullName evidence="3">PiggyBac transposable element-derived protein domain-containing protein</fullName>
    </recommendedName>
</protein>
<gene>
    <name evidence="1" type="ORF">PIBRA_LOCUS1901</name>
</gene>
<evidence type="ECO:0008006" key="3">
    <source>
        <dbReference type="Google" id="ProtNLM"/>
    </source>
</evidence>
<dbReference type="Proteomes" id="UP001152562">
    <property type="component" value="Unassembled WGS sequence"/>
</dbReference>
<organism evidence="1 2">
    <name type="scientific">Pieris brassicae</name>
    <name type="common">White butterfly</name>
    <name type="synonym">Large white butterfly</name>
    <dbReference type="NCBI Taxonomy" id="7116"/>
    <lineage>
        <taxon>Eukaryota</taxon>
        <taxon>Metazoa</taxon>
        <taxon>Ecdysozoa</taxon>
        <taxon>Arthropoda</taxon>
        <taxon>Hexapoda</taxon>
        <taxon>Insecta</taxon>
        <taxon>Pterygota</taxon>
        <taxon>Neoptera</taxon>
        <taxon>Endopterygota</taxon>
        <taxon>Lepidoptera</taxon>
        <taxon>Glossata</taxon>
        <taxon>Ditrysia</taxon>
        <taxon>Papilionoidea</taxon>
        <taxon>Pieridae</taxon>
        <taxon>Pierinae</taxon>
        <taxon>Pieris</taxon>
    </lineage>
</organism>
<evidence type="ECO:0000313" key="2">
    <source>
        <dbReference type="Proteomes" id="UP001152562"/>
    </source>
</evidence>
<reference evidence="1" key="1">
    <citation type="submission" date="2022-05" db="EMBL/GenBank/DDBJ databases">
        <authorList>
            <person name="Okamura Y."/>
        </authorList>
    </citation>
    <scope>NUCLEOTIDE SEQUENCE</scope>
</reference>
<dbReference type="EMBL" id="CALOZG010000002">
    <property type="protein sequence ID" value="CAH3978945.1"/>
    <property type="molecule type" value="Genomic_DNA"/>
</dbReference>
<proteinExistence type="predicted"/>
<name>A0A9P0SZC9_PIEBR</name>
<dbReference type="AlphaFoldDB" id="A0A9P0SZC9"/>